<reference evidence="1" key="1">
    <citation type="submission" date="2023-04" db="EMBL/GenBank/DDBJ databases">
        <title>Ambrosiozyma monospora NBRC 10751.</title>
        <authorList>
            <person name="Ichikawa N."/>
            <person name="Sato H."/>
            <person name="Tonouchi N."/>
        </authorList>
    </citation>
    <scope>NUCLEOTIDE SEQUENCE</scope>
    <source>
        <strain evidence="1">NBRC 10751</strain>
    </source>
</reference>
<evidence type="ECO:0000313" key="1">
    <source>
        <dbReference type="EMBL" id="GME86042.1"/>
    </source>
</evidence>
<sequence length="244" mass="26624">MELIHYKSQFHTFGNLGLSQKIVEKLRNFTSANDGGDAVFKNAKLTTRGFDHGLWVPLRVAFGDTKVSDTQKYDVDVPMVQVSLPRSSQMETSYRLGQALSWIRDVGGLLIFSGMSVHNLRDMGVAFQLMKQGGAGLSLSYVDPFNRVLTRQLTSKLGGGDKADGDARLKQLLQIEQNDTWRKLYVASHPTNEHFLPVVVGAGASRGDACTELYTAGSGSLGWNLYQWGTSDSGSKAEGVSSSL</sequence>
<proteinExistence type="predicted"/>
<protein>
    <submittedName>
        <fullName evidence="1">Unnamed protein product</fullName>
    </submittedName>
</protein>
<gene>
    <name evidence="1" type="ORF">Amon02_000784800</name>
</gene>
<evidence type="ECO:0000313" key="2">
    <source>
        <dbReference type="Proteomes" id="UP001165064"/>
    </source>
</evidence>
<name>A0ACB5TDC8_AMBMO</name>
<dbReference type="Proteomes" id="UP001165064">
    <property type="component" value="Unassembled WGS sequence"/>
</dbReference>
<dbReference type="EMBL" id="BSXS01006726">
    <property type="protein sequence ID" value="GME86042.1"/>
    <property type="molecule type" value="Genomic_DNA"/>
</dbReference>
<comment type="caution">
    <text evidence="1">The sequence shown here is derived from an EMBL/GenBank/DDBJ whole genome shotgun (WGS) entry which is preliminary data.</text>
</comment>
<keyword evidence="2" id="KW-1185">Reference proteome</keyword>
<accession>A0ACB5TDC8</accession>
<organism evidence="1 2">
    <name type="scientific">Ambrosiozyma monospora</name>
    <name type="common">Yeast</name>
    <name type="synonym">Endomycopsis monosporus</name>
    <dbReference type="NCBI Taxonomy" id="43982"/>
    <lineage>
        <taxon>Eukaryota</taxon>
        <taxon>Fungi</taxon>
        <taxon>Dikarya</taxon>
        <taxon>Ascomycota</taxon>
        <taxon>Saccharomycotina</taxon>
        <taxon>Pichiomycetes</taxon>
        <taxon>Pichiales</taxon>
        <taxon>Pichiaceae</taxon>
        <taxon>Ambrosiozyma</taxon>
    </lineage>
</organism>